<dbReference type="Gene3D" id="2.40.10.220">
    <property type="entry name" value="predicted glycosyltransferase like domains"/>
    <property type="match status" value="1"/>
</dbReference>
<dbReference type="Proteomes" id="UP001548713">
    <property type="component" value="Unassembled WGS sequence"/>
</dbReference>
<reference evidence="2 3" key="1">
    <citation type="submission" date="2024-07" db="EMBL/GenBank/DDBJ databases">
        <title>Novosphingobium kalidii RD2P27.</title>
        <authorList>
            <person name="Sun J.-Q."/>
        </authorList>
    </citation>
    <scope>NUCLEOTIDE SEQUENCE [LARGE SCALE GENOMIC DNA]</scope>
    <source>
        <strain evidence="2 3">RD2P27</strain>
    </source>
</reference>
<dbReference type="RefSeq" id="WP_353982755.1">
    <property type="nucleotide sequence ID" value="NZ_JBEWLY010000007.1"/>
</dbReference>
<feature type="domain" description="PilZ" evidence="1">
    <location>
        <begin position="110"/>
        <end position="186"/>
    </location>
</feature>
<feature type="domain" description="PilZ" evidence="1">
    <location>
        <begin position="17"/>
        <end position="98"/>
    </location>
</feature>
<gene>
    <name evidence="2" type="ORF">ABVV53_02560</name>
</gene>
<evidence type="ECO:0000259" key="1">
    <source>
        <dbReference type="Pfam" id="PF07238"/>
    </source>
</evidence>
<comment type="caution">
    <text evidence="2">The sequence shown here is derived from an EMBL/GenBank/DDBJ whole genome shotgun (WGS) entry which is preliminary data.</text>
</comment>
<dbReference type="InterPro" id="IPR009875">
    <property type="entry name" value="PilZ_domain"/>
</dbReference>
<sequence>MNAEASADQLGSPEFRERAARTMTLLMTGKVTLDGRENLCRVRNISATGMKIETHMALQVDQQLRVGLRYGEEIAARVAWTRDGAAGLAFLTPIDVETTLAPLPQSRIRRQRAPRGPRLSAACAIKVEARGTIHYATLLDISQGGAKLRLPFRPTRDERLVLTIPDLPLKSGGVRWIGEDEVGLGFYVALPFDMLAAWLEARAAQSGQNDEVPAQRAGTSVSP</sequence>
<proteinExistence type="predicted"/>
<organism evidence="2 3">
    <name type="scientific">Novosphingobium kalidii</name>
    <dbReference type="NCBI Taxonomy" id="3230299"/>
    <lineage>
        <taxon>Bacteria</taxon>
        <taxon>Pseudomonadati</taxon>
        <taxon>Pseudomonadota</taxon>
        <taxon>Alphaproteobacteria</taxon>
        <taxon>Sphingomonadales</taxon>
        <taxon>Sphingomonadaceae</taxon>
        <taxon>Novosphingobium</taxon>
    </lineage>
</organism>
<accession>A0ABV2CY18</accession>
<protein>
    <submittedName>
        <fullName evidence="2">PilZ domain-containing protein</fullName>
    </submittedName>
</protein>
<name>A0ABV2CY18_9SPHN</name>
<dbReference type="Pfam" id="PF07238">
    <property type="entry name" value="PilZ"/>
    <property type="match status" value="2"/>
</dbReference>
<keyword evidence="3" id="KW-1185">Reference proteome</keyword>
<evidence type="ECO:0000313" key="2">
    <source>
        <dbReference type="EMBL" id="MET1754350.1"/>
    </source>
</evidence>
<evidence type="ECO:0000313" key="3">
    <source>
        <dbReference type="Proteomes" id="UP001548713"/>
    </source>
</evidence>
<dbReference type="EMBL" id="JBEWLY010000007">
    <property type="protein sequence ID" value="MET1754350.1"/>
    <property type="molecule type" value="Genomic_DNA"/>
</dbReference>
<dbReference type="SUPFAM" id="SSF141371">
    <property type="entry name" value="PilZ domain-like"/>
    <property type="match status" value="1"/>
</dbReference>